<evidence type="ECO:0000313" key="1">
    <source>
        <dbReference type="EMBL" id="KAI4460108.1"/>
    </source>
</evidence>
<proteinExistence type="predicted"/>
<evidence type="ECO:0000313" key="2">
    <source>
        <dbReference type="Proteomes" id="UP001056778"/>
    </source>
</evidence>
<name>A0ACB9SZV6_HOLOL</name>
<organism evidence="1 2">
    <name type="scientific">Holotrichia oblita</name>
    <name type="common">Chafer beetle</name>
    <dbReference type="NCBI Taxonomy" id="644536"/>
    <lineage>
        <taxon>Eukaryota</taxon>
        <taxon>Metazoa</taxon>
        <taxon>Ecdysozoa</taxon>
        <taxon>Arthropoda</taxon>
        <taxon>Hexapoda</taxon>
        <taxon>Insecta</taxon>
        <taxon>Pterygota</taxon>
        <taxon>Neoptera</taxon>
        <taxon>Endopterygota</taxon>
        <taxon>Coleoptera</taxon>
        <taxon>Polyphaga</taxon>
        <taxon>Scarabaeiformia</taxon>
        <taxon>Scarabaeidae</taxon>
        <taxon>Melolonthinae</taxon>
        <taxon>Holotrichia</taxon>
    </lineage>
</organism>
<reference evidence="1" key="1">
    <citation type="submission" date="2022-04" db="EMBL/GenBank/DDBJ databases">
        <title>Chromosome-scale genome assembly of Holotrichia oblita Faldermann.</title>
        <authorList>
            <person name="Rongchong L."/>
        </authorList>
    </citation>
    <scope>NUCLEOTIDE SEQUENCE</scope>
    <source>
        <strain evidence="1">81SQS9</strain>
    </source>
</reference>
<sequence length="85" mass="9766">MRKISILCLLLFLILIVIAKNINRCPRPNEILKCGGSCQVECADLEKECPIVHICKNDCYCIDGYVRDNRGICIPQEECEEYIFI</sequence>
<dbReference type="Proteomes" id="UP001056778">
    <property type="component" value="Chromosome 6"/>
</dbReference>
<keyword evidence="2" id="KW-1185">Reference proteome</keyword>
<dbReference type="EMBL" id="CM043020">
    <property type="protein sequence ID" value="KAI4460108.1"/>
    <property type="molecule type" value="Genomic_DNA"/>
</dbReference>
<comment type="caution">
    <text evidence="1">The sequence shown here is derived from an EMBL/GenBank/DDBJ whole genome shotgun (WGS) entry which is preliminary data.</text>
</comment>
<gene>
    <name evidence="1" type="ORF">MML48_6g00009768</name>
</gene>
<protein>
    <submittedName>
        <fullName evidence="1">Trypsin inhibitor like cysteine rich domain</fullName>
    </submittedName>
</protein>
<accession>A0ACB9SZV6</accession>